<dbReference type="Gene3D" id="3.30.870.10">
    <property type="entry name" value="Endonuclease Chain A"/>
    <property type="match status" value="1"/>
</dbReference>
<dbReference type="Gene3D" id="3.40.50.10810">
    <property type="entry name" value="Tandem AAA-ATPase domain"/>
    <property type="match status" value="1"/>
</dbReference>
<dbReference type="InterPro" id="IPR001650">
    <property type="entry name" value="Helicase_C-like"/>
</dbReference>
<dbReference type="SUPFAM" id="SSF52540">
    <property type="entry name" value="P-loop containing nucleoside triphosphate hydrolases"/>
    <property type="match status" value="1"/>
</dbReference>
<dbReference type="Gene3D" id="3.40.50.300">
    <property type="entry name" value="P-loop containing nucleotide triphosphate hydrolases"/>
    <property type="match status" value="1"/>
</dbReference>
<protein>
    <submittedName>
        <fullName evidence="4">Helicase</fullName>
    </submittedName>
</protein>
<keyword evidence="5" id="KW-1185">Reference proteome</keyword>
<dbReference type="EMBL" id="SGVY01000002">
    <property type="protein sequence ID" value="TFH84398.1"/>
    <property type="molecule type" value="Genomic_DNA"/>
</dbReference>
<dbReference type="PANTHER" id="PTHR45766">
    <property type="entry name" value="DNA ANNEALING HELICASE AND ENDONUCLEASE ZRANB3 FAMILY MEMBER"/>
    <property type="match status" value="1"/>
</dbReference>
<dbReference type="Proteomes" id="UP000297872">
    <property type="component" value="Unassembled WGS sequence"/>
</dbReference>
<dbReference type="Pfam" id="PF00271">
    <property type="entry name" value="Helicase_C"/>
    <property type="match status" value="1"/>
</dbReference>
<keyword evidence="4" id="KW-0067">ATP-binding</keyword>
<dbReference type="PROSITE" id="PS51194">
    <property type="entry name" value="HELICASE_CTER"/>
    <property type="match status" value="1"/>
</dbReference>
<evidence type="ECO:0000259" key="3">
    <source>
        <dbReference type="PROSITE" id="PS51194"/>
    </source>
</evidence>
<dbReference type="PROSITE" id="PS51192">
    <property type="entry name" value="HELICASE_ATP_BIND_1"/>
    <property type="match status" value="1"/>
</dbReference>
<dbReference type="SMART" id="SM00487">
    <property type="entry name" value="DEXDc"/>
    <property type="match status" value="1"/>
</dbReference>
<organism evidence="4 5">
    <name type="scientific">Segatella hominis</name>
    <dbReference type="NCBI Taxonomy" id="2518605"/>
    <lineage>
        <taxon>Bacteria</taxon>
        <taxon>Pseudomonadati</taxon>
        <taxon>Bacteroidota</taxon>
        <taxon>Bacteroidia</taxon>
        <taxon>Bacteroidales</taxon>
        <taxon>Prevotellaceae</taxon>
        <taxon>Segatella</taxon>
    </lineage>
</organism>
<dbReference type="PANTHER" id="PTHR45766:SF6">
    <property type="entry name" value="SWI_SNF-RELATED MATRIX-ASSOCIATED ACTIN-DEPENDENT REGULATOR OF CHROMATIN SUBFAMILY A-LIKE PROTEIN 1"/>
    <property type="match status" value="1"/>
</dbReference>
<evidence type="ECO:0000256" key="1">
    <source>
        <dbReference type="ARBA" id="ARBA00022801"/>
    </source>
</evidence>
<dbReference type="InterPro" id="IPR049730">
    <property type="entry name" value="SNF2/RAD54-like_C"/>
</dbReference>
<feature type="domain" description="Helicase ATP-binding" evidence="2">
    <location>
        <begin position="275"/>
        <end position="437"/>
    </location>
</feature>
<name>A0A4Y8VVU4_9BACT</name>
<sequence>MIIDNKQDRDPNDGINTKTVWDYMKYYTDPEKDREGVLDIVTGFFSVTGLELLGKHFSPNNEYRMVLSQMVADDQFQDHILDLLNDDCGIENALHLSDAAKNALEFLRRDKVYVKAIINAFCHAKLYLFKDNHDPAHNYYVQGSSNLTYAGLGYTPSSNVELNLADTGNSDTYRSLRSWFEEQWKSVAKEKMPEDREKPKGAQIDVKQYFIQEIEKIFRKYTPEEIYYKILFELFNSDLDLDGGIEHRQDMQLLQTSVIWNTLFNYQQKGVISLIKMLRKYNGAILADAVGLGKTFSALAVIKYFQTQNYLTVLLCPKKLEQNWDQYLRRRNSRFEKDEFDYIVRFHTDMQNDRMEERYTDAKLSYLQTRKKILVVMDESHNLRNEKSGRYQELMKKLIQNKEGQENRDVKVLMLSATPINTGLNDVKGQFNLIGHGKDDAFDNDDFGVESLTNLFKDAQTKYTQWCNNPDRTIGGFIATLPPKFFNLTDKLIVARTRKLIEKTLGEDLGFPDKEKPVNIYQGVEHLGKLQTTEEIYQKFDELSLTAYQPSLYLEVNKKKARKGAAKDWDDNVNRERFLVKMMGVLFMKRLESSWYSCMTTVKKVLDVHESTLKLALEFKEKGGNGAISTGGGEGNADFDDEEIDDLMDETYSLRKGTIKLSDMQNLGGFIRNLQMDVNKLKEIYKNFEAFAADYEAGEEKDLKLEELVRILNEKKKTKNKKVVIFTAFADTAQFIFDELKKRGFSRMASASGQNVFTTGAHSTKNFTAVLESFAPYSKLYKEKDWSGMYADARLDRAKYYDDEKQRWNVSYEKWLELIAQYDAKALEQVNDGIDILIATDCLSEGQNLQDADTQVNFDIHWNPVRLIQRFGRIDRIGSPNKVIRCVNFWPAKSFEDYLHLETRIQNRMSLMKLVDTETQELDEKFKKMVEDNPLQDKNADRLLEELQNNSISDIESPKTLSLKDFSFETYRQDLLDFLDKNRDVFRCMPNGIFSGFRFDDTLFEKIPESLVAVVGYPRRMQGSNKPYTELYLMCQPVDTHLPATYQELNRAEILEFLRTNKNQERYVPDWIESNDNERIGKLSGILKEWMKSKVPQQATSIILDIAKSHKAGGLFANPKKKDAKGKLLEEKFKIKNFDLIVWEYVSKK</sequence>
<dbReference type="GO" id="GO:0005524">
    <property type="term" value="F:ATP binding"/>
    <property type="evidence" value="ECO:0007669"/>
    <property type="project" value="InterPro"/>
</dbReference>
<evidence type="ECO:0000259" key="2">
    <source>
        <dbReference type="PROSITE" id="PS51192"/>
    </source>
</evidence>
<feature type="domain" description="Helicase C-terminal" evidence="3">
    <location>
        <begin position="704"/>
        <end position="930"/>
    </location>
</feature>
<dbReference type="InterPro" id="IPR038718">
    <property type="entry name" value="SNF2-like_sf"/>
</dbReference>
<gene>
    <name evidence="4" type="ORF">EXN75_00905</name>
</gene>
<accession>A0A4Y8VVU4</accession>
<keyword evidence="1" id="KW-0378">Hydrolase</keyword>
<dbReference type="OrthoDB" id="9814088at2"/>
<evidence type="ECO:0000313" key="4">
    <source>
        <dbReference type="EMBL" id="TFH84398.1"/>
    </source>
</evidence>
<dbReference type="GO" id="GO:0031297">
    <property type="term" value="P:replication fork processing"/>
    <property type="evidence" value="ECO:0007669"/>
    <property type="project" value="TreeGrafter"/>
</dbReference>
<dbReference type="GO" id="GO:0016787">
    <property type="term" value="F:hydrolase activity"/>
    <property type="evidence" value="ECO:0007669"/>
    <property type="project" value="UniProtKB-KW"/>
</dbReference>
<evidence type="ECO:0000313" key="5">
    <source>
        <dbReference type="Proteomes" id="UP000297872"/>
    </source>
</evidence>
<dbReference type="InterPro" id="IPR014001">
    <property type="entry name" value="Helicase_ATP-bd"/>
</dbReference>
<proteinExistence type="predicted"/>
<dbReference type="GO" id="GO:0004386">
    <property type="term" value="F:helicase activity"/>
    <property type="evidence" value="ECO:0007669"/>
    <property type="project" value="UniProtKB-KW"/>
</dbReference>
<keyword evidence="4" id="KW-0347">Helicase</keyword>
<dbReference type="CDD" id="cd18793">
    <property type="entry name" value="SF2_C_SNF"/>
    <property type="match status" value="1"/>
</dbReference>
<dbReference type="AlphaFoldDB" id="A0A4Y8VVU4"/>
<dbReference type="RefSeq" id="WP_134842440.1">
    <property type="nucleotide sequence ID" value="NZ_SGVY01000002.1"/>
</dbReference>
<keyword evidence="4" id="KW-0547">Nucleotide-binding</keyword>
<dbReference type="InterPro" id="IPR000330">
    <property type="entry name" value="SNF2_N"/>
</dbReference>
<dbReference type="GO" id="GO:0006281">
    <property type="term" value="P:DNA repair"/>
    <property type="evidence" value="ECO:0007669"/>
    <property type="project" value="TreeGrafter"/>
</dbReference>
<dbReference type="SMART" id="SM00490">
    <property type="entry name" value="HELICc"/>
    <property type="match status" value="1"/>
</dbReference>
<comment type="caution">
    <text evidence="4">The sequence shown here is derived from an EMBL/GenBank/DDBJ whole genome shotgun (WGS) entry which is preliminary data.</text>
</comment>
<dbReference type="InterPro" id="IPR027417">
    <property type="entry name" value="P-loop_NTPase"/>
</dbReference>
<reference evidence="4 5" key="1">
    <citation type="submission" date="2019-02" db="EMBL/GenBank/DDBJ databases">
        <title>Draft Genome Sequence of the Prevotella sp. BCRC 81118, Isolated from Human Feces.</title>
        <authorList>
            <person name="Huang C.-H."/>
        </authorList>
    </citation>
    <scope>NUCLEOTIDE SEQUENCE [LARGE SCALE GENOMIC DNA]</scope>
    <source>
        <strain evidence="4 5">BCRC 81118</strain>
    </source>
</reference>
<dbReference type="Pfam" id="PF00176">
    <property type="entry name" value="SNF2-rel_dom"/>
    <property type="match status" value="1"/>
</dbReference>
<dbReference type="GeneID" id="302993853"/>